<feature type="compositionally biased region" description="Basic and acidic residues" evidence="1">
    <location>
        <begin position="1"/>
        <end position="13"/>
    </location>
</feature>
<proteinExistence type="predicted"/>
<feature type="compositionally biased region" description="Polar residues" evidence="1">
    <location>
        <begin position="14"/>
        <end position="24"/>
    </location>
</feature>
<feature type="compositionally biased region" description="Basic and acidic residues" evidence="1">
    <location>
        <begin position="31"/>
        <end position="40"/>
    </location>
</feature>
<dbReference type="EnsemblPlants" id="ORUFI04G24250.1">
    <property type="protein sequence ID" value="ORUFI04G24250.1"/>
    <property type="gene ID" value="ORUFI04G24250"/>
</dbReference>
<evidence type="ECO:0000313" key="2">
    <source>
        <dbReference type="EnsemblPlants" id="ORUFI04G24250.1"/>
    </source>
</evidence>
<keyword evidence="3" id="KW-1185">Reference proteome</keyword>
<dbReference type="Proteomes" id="UP000008022">
    <property type="component" value="Unassembled WGS sequence"/>
</dbReference>
<evidence type="ECO:0000256" key="1">
    <source>
        <dbReference type="SAM" id="MobiDB-lite"/>
    </source>
</evidence>
<reference evidence="3" key="1">
    <citation type="submission" date="2013-06" db="EMBL/GenBank/DDBJ databases">
        <authorList>
            <person name="Zhao Q."/>
        </authorList>
    </citation>
    <scope>NUCLEOTIDE SEQUENCE</scope>
    <source>
        <strain evidence="3">cv. W1943</strain>
    </source>
</reference>
<reference evidence="2" key="2">
    <citation type="submission" date="2015-06" db="UniProtKB">
        <authorList>
            <consortium name="EnsemblPlants"/>
        </authorList>
    </citation>
    <scope>IDENTIFICATION</scope>
</reference>
<accession>A0A0E0PD17</accession>
<protein>
    <submittedName>
        <fullName evidence="2">Uncharacterized protein</fullName>
    </submittedName>
</protein>
<evidence type="ECO:0000313" key="3">
    <source>
        <dbReference type="Proteomes" id="UP000008022"/>
    </source>
</evidence>
<sequence length="113" mass="11952">MDQLEAAKMRETLARSSYTRTGASRTAAHGPADRQRESHARMGVPRRTSPAGTIQRRAFAGWNASAHHTSSAAPPRPTATRLAAVAARDDHRVVSAGGATPPAATAWKASALW</sequence>
<dbReference type="Gramene" id="ORUFI04G24250.1">
    <property type="protein sequence ID" value="ORUFI04G24250.1"/>
    <property type="gene ID" value="ORUFI04G24250"/>
</dbReference>
<dbReference type="HOGENOM" id="CLU_2137604_0_0_1"/>
<feature type="region of interest" description="Disordered" evidence="1">
    <location>
        <begin position="1"/>
        <end position="81"/>
    </location>
</feature>
<feature type="compositionally biased region" description="Low complexity" evidence="1">
    <location>
        <begin position="64"/>
        <end position="81"/>
    </location>
</feature>
<dbReference type="AlphaFoldDB" id="A0A0E0PD17"/>
<organism evidence="2 3">
    <name type="scientific">Oryza rufipogon</name>
    <name type="common">Brownbeard rice</name>
    <name type="synonym">Asian wild rice</name>
    <dbReference type="NCBI Taxonomy" id="4529"/>
    <lineage>
        <taxon>Eukaryota</taxon>
        <taxon>Viridiplantae</taxon>
        <taxon>Streptophyta</taxon>
        <taxon>Embryophyta</taxon>
        <taxon>Tracheophyta</taxon>
        <taxon>Spermatophyta</taxon>
        <taxon>Magnoliopsida</taxon>
        <taxon>Liliopsida</taxon>
        <taxon>Poales</taxon>
        <taxon>Poaceae</taxon>
        <taxon>BOP clade</taxon>
        <taxon>Oryzoideae</taxon>
        <taxon>Oryzeae</taxon>
        <taxon>Oryzinae</taxon>
        <taxon>Oryza</taxon>
    </lineage>
</organism>
<name>A0A0E0PD17_ORYRU</name>